<dbReference type="GO" id="GO:0003677">
    <property type="term" value="F:DNA binding"/>
    <property type="evidence" value="ECO:0007669"/>
    <property type="project" value="UniProtKB-KW"/>
</dbReference>
<proteinExistence type="predicted"/>
<gene>
    <name evidence="5" type="ORF">HJ536_20100</name>
</gene>
<evidence type="ECO:0000256" key="1">
    <source>
        <dbReference type="ARBA" id="ARBA00023015"/>
    </source>
</evidence>
<dbReference type="SMART" id="SM00347">
    <property type="entry name" value="HTH_MARR"/>
    <property type="match status" value="1"/>
</dbReference>
<dbReference type="InterPro" id="IPR036388">
    <property type="entry name" value="WH-like_DNA-bd_sf"/>
</dbReference>
<evidence type="ECO:0000256" key="2">
    <source>
        <dbReference type="ARBA" id="ARBA00023125"/>
    </source>
</evidence>
<organism evidence="5 6">
    <name type="scientific">Donghicola mangrovi</name>
    <dbReference type="NCBI Taxonomy" id="2729614"/>
    <lineage>
        <taxon>Bacteria</taxon>
        <taxon>Pseudomonadati</taxon>
        <taxon>Pseudomonadota</taxon>
        <taxon>Alphaproteobacteria</taxon>
        <taxon>Rhodobacterales</taxon>
        <taxon>Roseobacteraceae</taxon>
        <taxon>Donghicola</taxon>
    </lineage>
</organism>
<sequence length="159" mass="17880">MSRPMASSEVARTDSLSDTQLREFLGYRLKRAYMVVHRAASNVLQQFELGTRSFTVLSLVAANPGASLSQLADLLLIERSNMVLILDDLETRELVKRSRDPNDRRRYLLKPTLQGLRVLEGATAAAFEEDKRLARALNDEEFALLMSLLRRVEEGASAD</sequence>
<protein>
    <submittedName>
        <fullName evidence="5">MarR family transcriptional regulator</fullName>
    </submittedName>
</protein>
<reference evidence="5 6" key="1">
    <citation type="submission" date="2020-04" db="EMBL/GenBank/DDBJ databases">
        <title>Donghicola sp., a member of the Rhodobacteraceae family isolated from mangrove forest in Thailand.</title>
        <authorList>
            <person name="Charoenyingcharoen P."/>
            <person name="Yukphan P."/>
        </authorList>
    </citation>
    <scope>NUCLEOTIDE SEQUENCE [LARGE SCALE GENOMIC DNA]</scope>
    <source>
        <strain evidence="5 6">B5-SW-15</strain>
    </source>
</reference>
<keyword evidence="1" id="KW-0805">Transcription regulation</keyword>
<dbReference type="GO" id="GO:0003700">
    <property type="term" value="F:DNA-binding transcription factor activity"/>
    <property type="evidence" value="ECO:0007669"/>
    <property type="project" value="InterPro"/>
</dbReference>
<evidence type="ECO:0000313" key="6">
    <source>
        <dbReference type="Proteomes" id="UP000592216"/>
    </source>
</evidence>
<dbReference type="Pfam" id="PF01047">
    <property type="entry name" value="MarR"/>
    <property type="match status" value="1"/>
</dbReference>
<dbReference type="Proteomes" id="UP000592216">
    <property type="component" value="Unassembled WGS sequence"/>
</dbReference>
<dbReference type="InterPro" id="IPR036390">
    <property type="entry name" value="WH_DNA-bd_sf"/>
</dbReference>
<dbReference type="SUPFAM" id="SSF46785">
    <property type="entry name" value="Winged helix' DNA-binding domain"/>
    <property type="match status" value="1"/>
</dbReference>
<dbReference type="PANTHER" id="PTHR42756">
    <property type="entry name" value="TRANSCRIPTIONAL REGULATOR, MARR"/>
    <property type="match status" value="1"/>
</dbReference>
<keyword evidence="3" id="KW-0804">Transcription</keyword>
<feature type="domain" description="HTH marR-type" evidence="4">
    <location>
        <begin position="22"/>
        <end position="154"/>
    </location>
</feature>
<dbReference type="InterPro" id="IPR000835">
    <property type="entry name" value="HTH_MarR-typ"/>
</dbReference>
<comment type="caution">
    <text evidence="5">The sequence shown here is derived from an EMBL/GenBank/DDBJ whole genome shotgun (WGS) entry which is preliminary data.</text>
</comment>
<dbReference type="PANTHER" id="PTHR42756:SF1">
    <property type="entry name" value="TRANSCRIPTIONAL REPRESSOR OF EMRAB OPERON"/>
    <property type="match status" value="1"/>
</dbReference>
<evidence type="ECO:0000259" key="4">
    <source>
        <dbReference type="PROSITE" id="PS50995"/>
    </source>
</evidence>
<dbReference type="PRINTS" id="PR00598">
    <property type="entry name" value="HTHMARR"/>
</dbReference>
<dbReference type="RefSeq" id="WP_177159174.1">
    <property type="nucleotide sequence ID" value="NZ_JABCJE010000021.1"/>
</dbReference>
<dbReference type="EMBL" id="JABCJE010000021">
    <property type="protein sequence ID" value="NVO25660.1"/>
    <property type="molecule type" value="Genomic_DNA"/>
</dbReference>
<accession>A0A850QFB9</accession>
<evidence type="ECO:0000256" key="3">
    <source>
        <dbReference type="ARBA" id="ARBA00023163"/>
    </source>
</evidence>
<dbReference type="Gene3D" id="1.10.10.10">
    <property type="entry name" value="Winged helix-like DNA-binding domain superfamily/Winged helix DNA-binding domain"/>
    <property type="match status" value="1"/>
</dbReference>
<keyword evidence="2" id="KW-0238">DNA-binding</keyword>
<evidence type="ECO:0000313" key="5">
    <source>
        <dbReference type="EMBL" id="NVO25660.1"/>
    </source>
</evidence>
<name>A0A850QFB9_9RHOB</name>
<dbReference type="PROSITE" id="PS50995">
    <property type="entry name" value="HTH_MARR_2"/>
    <property type="match status" value="1"/>
</dbReference>
<dbReference type="AlphaFoldDB" id="A0A850QFB9"/>